<gene>
    <name evidence="2" type="ORF">GCM10010249_36280</name>
</gene>
<sequence>MKGREAAGAMADSRGRRCVLGGGPPAPSGALLSVTGGVGAPEAPRVRVAPSGRKGGRASTVPPAAVTGEA</sequence>
<feature type="region of interest" description="Disordered" evidence="1">
    <location>
        <begin position="46"/>
        <end position="70"/>
    </location>
</feature>
<proteinExistence type="predicted"/>
<accession>A0A918B4Z3</accession>
<dbReference type="EMBL" id="BMSV01000007">
    <property type="protein sequence ID" value="GGQ14442.1"/>
    <property type="molecule type" value="Genomic_DNA"/>
</dbReference>
<evidence type="ECO:0000313" key="3">
    <source>
        <dbReference type="Proteomes" id="UP000654123"/>
    </source>
</evidence>
<organism evidence="2 3">
    <name type="scientific">Streptomyces roseolilacinus</name>
    <dbReference type="NCBI Taxonomy" id="66904"/>
    <lineage>
        <taxon>Bacteria</taxon>
        <taxon>Bacillati</taxon>
        <taxon>Actinomycetota</taxon>
        <taxon>Actinomycetes</taxon>
        <taxon>Kitasatosporales</taxon>
        <taxon>Streptomycetaceae</taxon>
        <taxon>Streptomyces</taxon>
    </lineage>
</organism>
<reference evidence="2" key="1">
    <citation type="journal article" date="2014" name="Int. J. Syst. Evol. Microbiol.">
        <title>Complete genome sequence of Corynebacterium casei LMG S-19264T (=DSM 44701T), isolated from a smear-ripened cheese.</title>
        <authorList>
            <consortium name="US DOE Joint Genome Institute (JGI-PGF)"/>
            <person name="Walter F."/>
            <person name="Albersmeier A."/>
            <person name="Kalinowski J."/>
            <person name="Ruckert C."/>
        </authorList>
    </citation>
    <scope>NUCLEOTIDE SEQUENCE</scope>
    <source>
        <strain evidence="2">JCM 4335</strain>
    </source>
</reference>
<evidence type="ECO:0000256" key="1">
    <source>
        <dbReference type="SAM" id="MobiDB-lite"/>
    </source>
</evidence>
<dbReference type="AlphaFoldDB" id="A0A918B4Z3"/>
<dbReference type="Proteomes" id="UP000654123">
    <property type="component" value="Unassembled WGS sequence"/>
</dbReference>
<feature type="region of interest" description="Disordered" evidence="1">
    <location>
        <begin position="1"/>
        <end position="25"/>
    </location>
</feature>
<comment type="caution">
    <text evidence="2">The sequence shown here is derived from an EMBL/GenBank/DDBJ whole genome shotgun (WGS) entry which is preliminary data.</text>
</comment>
<protein>
    <submittedName>
        <fullName evidence="2">Uncharacterized protein</fullName>
    </submittedName>
</protein>
<reference evidence="2" key="2">
    <citation type="submission" date="2020-09" db="EMBL/GenBank/DDBJ databases">
        <authorList>
            <person name="Sun Q."/>
            <person name="Ohkuma M."/>
        </authorList>
    </citation>
    <scope>NUCLEOTIDE SEQUENCE</scope>
    <source>
        <strain evidence="2">JCM 4335</strain>
    </source>
</reference>
<keyword evidence="3" id="KW-1185">Reference proteome</keyword>
<name>A0A918B4Z3_9ACTN</name>
<evidence type="ECO:0000313" key="2">
    <source>
        <dbReference type="EMBL" id="GGQ14442.1"/>
    </source>
</evidence>